<keyword evidence="3 4" id="KW-0472">Membrane</keyword>
<name>A0A8J3EC50_9PROT</name>
<accession>A0A8J3EC50</accession>
<dbReference type="RefSeq" id="WP_188899832.1">
    <property type="nucleotide sequence ID" value="NZ_BMKS01000005.1"/>
</dbReference>
<evidence type="ECO:0000256" key="2">
    <source>
        <dbReference type="ARBA" id="ARBA00022989"/>
    </source>
</evidence>
<protein>
    <recommendedName>
        <fullName evidence="5">HIG1 domain-containing protein</fullName>
    </recommendedName>
</protein>
<proteinExistence type="predicted"/>
<feature type="transmembrane region" description="Helical" evidence="4">
    <location>
        <begin position="40"/>
        <end position="62"/>
    </location>
</feature>
<keyword evidence="2 4" id="KW-1133">Transmembrane helix</keyword>
<evidence type="ECO:0000256" key="1">
    <source>
        <dbReference type="ARBA" id="ARBA00022692"/>
    </source>
</evidence>
<dbReference type="InterPro" id="IPR007667">
    <property type="entry name" value="Hypoxia_induced_domain"/>
</dbReference>
<comment type="caution">
    <text evidence="6">The sequence shown here is derived from an EMBL/GenBank/DDBJ whole genome shotgun (WGS) entry which is preliminary data.</text>
</comment>
<evidence type="ECO:0000259" key="5">
    <source>
        <dbReference type="PROSITE" id="PS51503"/>
    </source>
</evidence>
<keyword evidence="1 4" id="KW-0812">Transmembrane</keyword>
<organism evidence="6 7">
    <name type="scientific">Caldovatus sediminis</name>
    <dbReference type="NCBI Taxonomy" id="2041189"/>
    <lineage>
        <taxon>Bacteria</taxon>
        <taxon>Pseudomonadati</taxon>
        <taxon>Pseudomonadota</taxon>
        <taxon>Alphaproteobacteria</taxon>
        <taxon>Acetobacterales</taxon>
        <taxon>Roseomonadaceae</taxon>
        <taxon>Caldovatus</taxon>
    </lineage>
</organism>
<evidence type="ECO:0000313" key="6">
    <source>
        <dbReference type="EMBL" id="GGG31541.1"/>
    </source>
</evidence>
<reference evidence="6 7" key="1">
    <citation type="journal article" date="2014" name="Int. J. Syst. Evol. Microbiol.">
        <title>Complete genome sequence of Corynebacterium casei LMG S-19264T (=DSM 44701T), isolated from a smear-ripened cheese.</title>
        <authorList>
            <consortium name="US DOE Joint Genome Institute (JGI-PGF)"/>
            <person name="Walter F."/>
            <person name="Albersmeier A."/>
            <person name="Kalinowski J."/>
            <person name="Ruckert C."/>
        </authorList>
    </citation>
    <scope>NUCLEOTIDE SEQUENCE [LARGE SCALE GENOMIC DNA]</scope>
    <source>
        <strain evidence="6 7">CGMCC 1.16330</strain>
    </source>
</reference>
<sequence length="64" mass="6953">MQTLLTILLVLAMLAVLATLFAGIAGLVRGNGDAARSNRLMRWRVILQGVALALFVLLMFALRN</sequence>
<dbReference type="Proteomes" id="UP000597507">
    <property type="component" value="Unassembled WGS sequence"/>
</dbReference>
<evidence type="ECO:0000256" key="3">
    <source>
        <dbReference type="ARBA" id="ARBA00023136"/>
    </source>
</evidence>
<feature type="domain" description="HIG1" evidence="5">
    <location>
        <begin position="1"/>
        <end position="64"/>
    </location>
</feature>
<dbReference type="Pfam" id="PF04588">
    <property type="entry name" value="HIG_1_N"/>
    <property type="match status" value="1"/>
</dbReference>
<evidence type="ECO:0000313" key="7">
    <source>
        <dbReference type="Proteomes" id="UP000597507"/>
    </source>
</evidence>
<gene>
    <name evidence="6" type="ORF">GCM10010964_19370</name>
</gene>
<evidence type="ECO:0000256" key="4">
    <source>
        <dbReference type="SAM" id="Phobius"/>
    </source>
</evidence>
<dbReference type="PROSITE" id="PS51503">
    <property type="entry name" value="HIG1"/>
    <property type="match status" value="1"/>
</dbReference>
<keyword evidence="7" id="KW-1185">Reference proteome</keyword>
<dbReference type="AlphaFoldDB" id="A0A8J3EC50"/>
<dbReference type="EMBL" id="BMKS01000005">
    <property type="protein sequence ID" value="GGG31541.1"/>
    <property type="molecule type" value="Genomic_DNA"/>
</dbReference>
<dbReference type="NCBIfam" id="NF033233">
    <property type="entry name" value="twin_helix"/>
    <property type="match status" value="1"/>
</dbReference>